<dbReference type="InterPro" id="IPR004875">
    <property type="entry name" value="DDE_SF_endonuclease_dom"/>
</dbReference>
<evidence type="ECO:0000256" key="1">
    <source>
        <dbReference type="SAM" id="MobiDB-lite"/>
    </source>
</evidence>
<evidence type="ECO:0000313" key="3">
    <source>
        <dbReference type="EMBL" id="APA13880.1"/>
    </source>
</evidence>
<accession>A0A1D9QG09</accession>
<protein>
    <recommendedName>
        <fullName evidence="2">DDE-1 domain-containing protein</fullName>
    </recommendedName>
</protein>
<reference evidence="4" key="1">
    <citation type="journal article" date="2017" name="Genome Biol. Evol.">
        <title>The complete genome sequence of the phytopathogenic fungus Sclerotinia sclerotiorum reveals insights into the genome architecture of broad host range pathogens.</title>
        <authorList>
            <person name="Derbyshire M."/>
            <person name="Denton-Giles M."/>
            <person name="Hegedus D."/>
            <person name="Seifbarghy S."/>
            <person name="Rollins J."/>
            <person name="van Kan J."/>
            <person name="Seidl M.F."/>
            <person name="Faino L."/>
            <person name="Mbengue M."/>
            <person name="Navaud O."/>
            <person name="Raffaele S."/>
            <person name="Hammond-Kosack K."/>
            <person name="Heard S."/>
            <person name="Oliver R."/>
        </authorList>
    </citation>
    <scope>NUCLEOTIDE SEQUENCE [LARGE SCALE GENOMIC DNA]</scope>
    <source>
        <strain evidence="4">ATCC 18683 / 1980 / Ss-1</strain>
    </source>
</reference>
<gene>
    <name evidence="3" type="ORF">sscle_11g086500</name>
</gene>
<dbReference type="KEGG" id="ssl:SS1G_13998"/>
<dbReference type="AlphaFoldDB" id="A0A1D9QG09"/>
<proteinExistence type="predicted"/>
<organism evidence="3 4">
    <name type="scientific">Sclerotinia sclerotiorum (strain ATCC 18683 / 1980 / Ss-1)</name>
    <name type="common">White mold</name>
    <name type="synonym">Whetzelinia sclerotiorum</name>
    <dbReference type="NCBI Taxonomy" id="665079"/>
    <lineage>
        <taxon>Eukaryota</taxon>
        <taxon>Fungi</taxon>
        <taxon>Dikarya</taxon>
        <taxon>Ascomycota</taxon>
        <taxon>Pezizomycotina</taxon>
        <taxon>Leotiomycetes</taxon>
        <taxon>Helotiales</taxon>
        <taxon>Sclerotiniaceae</taxon>
        <taxon>Sclerotinia</taxon>
    </lineage>
</organism>
<dbReference type="GO" id="GO:0003676">
    <property type="term" value="F:nucleic acid binding"/>
    <property type="evidence" value="ECO:0007669"/>
    <property type="project" value="InterPro"/>
</dbReference>
<dbReference type="VEuPathDB" id="FungiDB:sscle_11g086500"/>
<dbReference type="RefSeq" id="XP_001585138.1">
    <property type="nucleotide sequence ID" value="XM_001585088.1"/>
</dbReference>
<dbReference type="Pfam" id="PF03184">
    <property type="entry name" value="DDE_1"/>
    <property type="match status" value="1"/>
</dbReference>
<feature type="region of interest" description="Disordered" evidence="1">
    <location>
        <begin position="159"/>
        <end position="181"/>
    </location>
</feature>
<dbReference type="EMBL" id="CP017824">
    <property type="protein sequence ID" value="APA13880.1"/>
    <property type="molecule type" value="Genomic_DNA"/>
</dbReference>
<evidence type="ECO:0000259" key="2">
    <source>
        <dbReference type="Pfam" id="PF03184"/>
    </source>
</evidence>
<name>A0A1D9QG09_SCLS1</name>
<dbReference type="Proteomes" id="UP000177798">
    <property type="component" value="Chromosome 11"/>
</dbReference>
<feature type="domain" description="DDE-1" evidence="2">
    <location>
        <begin position="16"/>
        <end position="99"/>
    </location>
</feature>
<sequence>MTDEELEVQKLQYPAAVHVIFNETGYFTRKIATEWLNDVFAQRNIPPGTTPDRPAFPVIDSFPGHLGKNNIFTEALKTNNIIQSIIPGVCTGFLKPADPVHIRRARYGMRNRESKWSKIRDVKHGDVTIDRTWPAHIPSRPNNVSTSRTYSLSSARSSFNSSSHIVSGPSTIQSGAARTAS</sequence>
<evidence type="ECO:0000313" key="4">
    <source>
        <dbReference type="Proteomes" id="UP000177798"/>
    </source>
</evidence>
<feature type="compositionally biased region" description="Polar residues" evidence="1">
    <location>
        <begin position="164"/>
        <end position="181"/>
    </location>
</feature>